<dbReference type="Gene3D" id="1.10.3210.10">
    <property type="entry name" value="Hypothetical protein af1432"/>
    <property type="match status" value="1"/>
</dbReference>
<feature type="domain" description="HDOD" evidence="3">
    <location>
        <begin position="285"/>
        <end position="491"/>
    </location>
</feature>
<dbReference type="AlphaFoldDB" id="A0A7C9PE77"/>
<dbReference type="PANTHER" id="PTHR33525">
    <property type="match status" value="1"/>
</dbReference>
<evidence type="ECO:0000313" key="4">
    <source>
        <dbReference type="EMBL" id="NDY89593.1"/>
    </source>
</evidence>
<evidence type="ECO:0000259" key="3">
    <source>
        <dbReference type="PROSITE" id="PS51833"/>
    </source>
</evidence>
<dbReference type="EMBL" id="JAAGOH010000001">
    <property type="protein sequence ID" value="NDY89593.1"/>
    <property type="molecule type" value="Genomic_DNA"/>
</dbReference>
<dbReference type="Pfam" id="PF08668">
    <property type="entry name" value="HDOD"/>
    <property type="match status" value="1"/>
</dbReference>
<dbReference type="GO" id="GO:0005524">
    <property type="term" value="F:ATP binding"/>
    <property type="evidence" value="ECO:0007669"/>
    <property type="project" value="InterPro"/>
</dbReference>
<organism evidence="4 5">
    <name type="scientific">Ideonella livida</name>
    <dbReference type="NCBI Taxonomy" id="2707176"/>
    <lineage>
        <taxon>Bacteria</taxon>
        <taxon>Pseudomonadati</taxon>
        <taxon>Pseudomonadota</taxon>
        <taxon>Betaproteobacteria</taxon>
        <taxon>Burkholderiales</taxon>
        <taxon>Sphaerotilaceae</taxon>
        <taxon>Ideonella</taxon>
    </lineage>
</organism>
<accession>A0A7C9PE77</accession>
<dbReference type="InterPro" id="IPR011009">
    <property type="entry name" value="Kinase-like_dom_sf"/>
</dbReference>
<dbReference type="SUPFAM" id="SSF109604">
    <property type="entry name" value="HD-domain/PDEase-like"/>
    <property type="match status" value="1"/>
</dbReference>
<dbReference type="PANTHER" id="PTHR33525:SF4">
    <property type="entry name" value="CYCLIC DI-GMP PHOSPHODIESTERASE CDGJ"/>
    <property type="match status" value="1"/>
</dbReference>
<name>A0A7C9PE77_9BURK</name>
<proteinExistence type="predicted"/>
<dbReference type="InterPro" id="IPR013976">
    <property type="entry name" value="HDOD"/>
</dbReference>
<dbReference type="GO" id="GO:0004672">
    <property type="term" value="F:protein kinase activity"/>
    <property type="evidence" value="ECO:0007669"/>
    <property type="project" value="InterPro"/>
</dbReference>
<evidence type="ECO:0000259" key="2">
    <source>
        <dbReference type="PROSITE" id="PS50011"/>
    </source>
</evidence>
<protein>
    <submittedName>
        <fullName evidence="4">HDOD domain-containing protein</fullName>
    </submittedName>
</protein>
<gene>
    <name evidence="4" type="ORF">G3A44_00125</name>
</gene>
<keyword evidence="5" id="KW-1185">Reference proteome</keyword>
<dbReference type="PROSITE" id="PS50011">
    <property type="entry name" value="PROTEIN_KINASE_DOM"/>
    <property type="match status" value="1"/>
</dbReference>
<evidence type="ECO:0000256" key="1">
    <source>
        <dbReference type="SAM" id="MobiDB-lite"/>
    </source>
</evidence>
<dbReference type="SMART" id="SM00220">
    <property type="entry name" value="S_TKc"/>
    <property type="match status" value="1"/>
</dbReference>
<evidence type="ECO:0000313" key="5">
    <source>
        <dbReference type="Proteomes" id="UP000484255"/>
    </source>
</evidence>
<comment type="caution">
    <text evidence="4">The sequence shown here is derived from an EMBL/GenBank/DDBJ whole genome shotgun (WGS) entry which is preliminary data.</text>
</comment>
<dbReference type="PROSITE" id="PS51833">
    <property type="entry name" value="HDOD"/>
    <property type="match status" value="1"/>
</dbReference>
<dbReference type="Gene3D" id="1.10.510.10">
    <property type="entry name" value="Transferase(Phosphotransferase) domain 1"/>
    <property type="match status" value="1"/>
</dbReference>
<feature type="domain" description="Protein kinase" evidence="2">
    <location>
        <begin position="12"/>
        <end position="261"/>
    </location>
</feature>
<reference evidence="4 5" key="1">
    <citation type="submission" date="2020-02" db="EMBL/GenBank/DDBJ databases">
        <title>Ideonella bacterium strain TBM-1.</title>
        <authorList>
            <person name="Chen W.-M."/>
        </authorList>
    </citation>
    <scope>NUCLEOTIDE SEQUENCE [LARGE SCALE GENOMIC DNA]</scope>
    <source>
        <strain evidence="4 5">TBM-1</strain>
    </source>
</reference>
<dbReference type="InterPro" id="IPR000719">
    <property type="entry name" value="Prot_kinase_dom"/>
</dbReference>
<dbReference type="SUPFAM" id="SSF56112">
    <property type="entry name" value="Protein kinase-like (PK-like)"/>
    <property type="match status" value="1"/>
</dbReference>
<feature type="region of interest" description="Disordered" evidence="1">
    <location>
        <begin position="551"/>
        <end position="627"/>
    </location>
</feature>
<dbReference type="Proteomes" id="UP000484255">
    <property type="component" value="Unassembled WGS sequence"/>
</dbReference>
<dbReference type="RefSeq" id="WP_163455460.1">
    <property type="nucleotide sequence ID" value="NZ_JAAGOH010000001.1"/>
</dbReference>
<sequence>MPGRAVRRFSRFQLLRLLGKSERTMVWLVIDDRSGQEGLLALPREPLPEDELALWLQTVRRAARLSHPALLPVVEAAAFQQRPYVLYDRGPWVTWSEVFSRQGLDPQDLARWAAHAAQALAFAHEAGVAHHDVQPWMLLCRDGGHGALLGLEVAGRWRPGHRQGAMEELQAVRRAALTDVLGLGLVMHQALAAQPALEEPDTGRVIARMPPAGNDIVRLPWTVPRAVPDPLRAIVNRATDRQERQRYRNARTLQRALEGWLKTVAGQEGGPLALVLDRLRSVGVLPAMPGGADQVARLALMERCRTGELASLVLGDMALSFELLRQVNGLAARQARAGEHDPVLMLRRAIAMVGLDGVRQAALSLRPWPGPLSAEAAREMMLLIRRVQRAARVAVALAPAGYDPEVVTLVAMMQNLGRLVVQYHFPEEAAQIRRLTQPDEGAGAAGEPGMGAEAAAYAVLGVDVEALGLAVAQHWGLPESLLHMMTRFGPRAVVRTPESDLDSLRVAGCCANELIDALSLPPRRVQPAVRAVVQRYARALGVTGTDMQDAVKSAVEAERSASAGRPAGGEPRGMASEAGSAQQTAPPAPGGAAGGSAGDAGASPPLPQGPSSLRLARTASGRWGATP</sequence>
<dbReference type="InterPro" id="IPR052340">
    <property type="entry name" value="RNase_Y/CdgJ"/>
</dbReference>